<evidence type="ECO:0000313" key="4">
    <source>
        <dbReference type="Proteomes" id="UP001153737"/>
    </source>
</evidence>
<reference evidence="3" key="2">
    <citation type="submission" date="2022-10" db="EMBL/GenBank/DDBJ databases">
        <authorList>
            <consortium name="ENA_rothamsted_submissions"/>
            <consortium name="culmorum"/>
            <person name="King R."/>
        </authorList>
    </citation>
    <scope>NUCLEOTIDE SEQUENCE</scope>
</reference>
<gene>
    <name evidence="3" type="ORF">PHAECO_LOCUS4050</name>
</gene>
<dbReference type="OrthoDB" id="6270329at2759"/>
<keyword evidence="2" id="KW-0812">Transmembrane</keyword>
<accession>A0A9N9WZ95</accession>
<feature type="compositionally biased region" description="Low complexity" evidence="1">
    <location>
        <begin position="106"/>
        <end position="118"/>
    </location>
</feature>
<dbReference type="AlphaFoldDB" id="A0A9N9WZ95"/>
<feature type="region of interest" description="Disordered" evidence="1">
    <location>
        <begin position="105"/>
        <end position="156"/>
    </location>
</feature>
<organism evidence="3 4">
    <name type="scientific">Phaedon cochleariae</name>
    <name type="common">Mustard beetle</name>
    <dbReference type="NCBI Taxonomy" id="80249"/>
    <lineage>
        <taxon>Eukaryota</taxon>
        <taxon>Metazoa</taxon>
        <taxon>Ecdysozoa</taxon>
        <taxon>Arthropoda</taxon>
        <taxon>Hexapoda</taxon>
        <taxon>Insecta</taxon>
        <taxon>Pterygota</taxon>
        <taxon>Neoptera</taxon>
        <taxon>Endopterygota</taxon>
        <taxon>Coleoptera</taxon>
        <taxon>Polyphaga</taxon>
        <taxon>Cucujiformia</taxon>
        <taxon>Chrysomeloidea</taxon>
        <taxon>Chrysomelidae</taxon>
        <taxon>Chrysomelinae</taxon>
        <taxon>Chrysomelini</taxon>
        <taxon>Phaedon</taxon>
    </lineage>
</organism>
<protein>
    <submittedName>
        <fullName evidence="3">Uncharacterized protein</fullName>
    </submittedName>
</protein>
<reference evidence="3" key="1">
    <citation type="submission" date="2022-01" db="EMBL/GenBank/DDBJ databases">
        <authorList>
            <person name="King R."/>
        </authorList>
    </citation>
    <scope>NUCLEOTIDE SEQUENCE</scope>
</reference>
<evidence type="ECO:0000256" key="1">
    <source>
        <dbReference type="SAM" id="MobiDB-lite"/>
    </source>
</evidence>
<keyword evidence="2" id="KW-1133">Transmembrane helix</keyword>
<keyword evidence="4" id="KW-1185">Reference proteome</keyword>
<name>A0A9N9WZ95_PHACE</name>
<sequence length="367" mass="38537">MSDASKQDHHLHHHPHHRPFAASAFGLRHMEAYGALPAHILNHLQPQFLHPGLTLGSGGAFRPLASAFAPPKGLKVEAGAEGLGVFGSGRAEGLGVGVFSPGRADSCSPASASLSPPAQQGVKEESLDASMEEEGEGQSGRGGGESPGSQHEEGRGFRRRRARFGIQTVSLVVGGGIAVAAAALAATRGAHENSQQHVLTNCKLMRTISYTDEAVRQRTVVGKRRLFENNPNINKLSTGFQSRECQKHVAACVSTIGSLFGGGFNSNGTYTFSMPGLPPAAHALAKSSFLFDHGCRSASCRETKITVERVVRGSGASSIAVGVVCGGPAKGSATRLQRPFPPPPVPRRLKTSHDIFKRSTTYDNTAG</sequence>
<evidence type="ECO:0000313" key="3">
    <source>
        <dbReference type="EMBL" id="CAG9816985.1"/>
    </source>
</evidence>
<evidence type="ECO:0000256" key="2">
    <source>
        <dbReference type="SAM" id="Phobius"/>
    </source>
</evidence>
<dbReference type="Proteomes" id="UP001153737">
    <property type="component" value="Chromosome 14"/>
</dbReference>
<feature type="transmembrane region" description="Helical" evidence="2">
    <location>
        <begin position="164"/>
        <end position="186"/>
    </location>
</feature>
<feature type="compositionally biased region" description="Gly residues" evidence="1">
    <location>
        <begin position="137"/>
        <end position="146"/>
    </location>
</feature>
<dbReference type="EMBL" id="OU896720">
    <property type="protein sequence ID" value="CAG9816985.1"/>
    <property type="molecule type" value="Genomic_DNA"/>
</dbReference>
<keyword evidence="2" id="KW-0472">Membrane</keyword>
<proteinExistence type="predicted"/>